<dbReference type="GO" id="GO:0044877">
    <property type="term" value="F:protein-containing complex binding"/>
    <property type="evidence" value="ECO:0007669"/>
    <property type="project" value="TreeGrafter"/>
</dbReference>
<feature type="non-terminal residue" evidence="11">
    <location>
        <position position="1"/>
    </location>
</feature>
<proteinExistence type="predicted"/>
<dbReference type="Gene3D" id="1.10.287.630">
    <property type="entry name" value="Helix hairpin bin"/>
    <property type="match status" value="1"/>
</dbReference>
<dbReference type="OrthoDB" id="421226at2759"/>
<dbReference type="PANTHER" id="PTHR45638:SF1">
    <property type="entry name" value="CYCLIC NUCLEOTIDE-GATED ION CHANNEL SUBUNIT B, ISOFORM A"/>
    <property type="match status" value="1"/>
</dbReference>
<dbReference type="SUPFAM" id="SSF81324">
    <property type="entry name" value="Voltage-gated potassium channels"/>
    <property type="match status" value="1"/>
</dbReference>
<dbReference type="Proteomes" id="UP000051574">
    <property type="component" value="Unassembled WGS sequence"/>
</dbReference>
<dbReference type="PANTHER" id="PTHR45638">
    <property type="entry name" value="CYCLIC NUCLEOTIDE-GATED CATION CHANNEL SUBUNIT A"/>
    <property type="match status" value="1"/>
</dbReference>
<keyword evidence="5" id="KW-0406">Ion transport</keyword>
<evidence type="ECO:0000256" key="2">
    <source>
        <dbReference type="ARBA" id="ARBA00022448"/>
    </source>
</evidence>
<dbReference type="EMBL" id="LJIG01022675">
    <property type="protein sequence ID" value="KRT79307.1"/>
    <property type="molecule type" value="Genomic_DNA"/>
</dbReference>
<comment type="caution">
    <text evidence="11">The sequence shown here is derived from an EMBL/GenBank/DDBJ whole genome shotgun (WGS) entry which is preliminary data.</text>
</comment>
<keyword evidence="12" id="KW-1185">Reference proteome</keyword>
<dbReference type="InterPro" id="IPR018488">
    <property type="entry name" value="cNMP-bd_CS"/>
</dbReference>
<dbReference type="SMART" id="SM00100">
    <property type="entry name" value="cNMP"/>
    <property type="match status" value="1"/>
</dbReference>
<dbReference type="GO" id="GO:0005222">
    <property type="term" value="F:intracellularly cAMP-activated cation channel activity"/>
    <property type="evidence" value="ECO:0007669"/>
    <property type="project" value="TreeGrafter"/>
</dbReference>
<dbReference type="GO" id="GO:0005886">
    <property type="term" value="C:plasma membrane"/>
    <property type="evidence" value="ECO:0007669"/>
    <property type="project" value="TreeGrafter"/>
</dbReference>
<organism evidence="11 12">
    <name type="scientific">Oryctes borbonicus</name>
    <dbReference type="NCBI Taxonomy" id="1629725"/>
    <lineage>
        <taxon>Eukaryota</taxon>
        <taxon>Metazoa</taxon>
        <taxon>Ecdysozoa</taxon>
        <taxon>Arthropoda</taxon>
        <taxon>Hexapoda</taxon>
        <taxon>Insecta</taxon>
        <taxon>Pterygota</taxon>
        <taxon>Neoptera</taxon>
        <taxon>Endopterygota</taxon>
        <taxon>Coleoptera</taxon>
        <taxon>Polyphaga</taxon>
        <taxon>Scarabaeiformia</taxon>
        <taxon>Scarabaeidae</taxon>
        <taxon>Dynastinae</taxon>
        <taxon>Oryctes</taxon>
    </lineage>
</organism>
<evidence type="ECO:0000313" key="11">
    <source>
        <dbReference type="EMBL" id="KRT79307.1"/>
    </source>
</evidence>
<dbReference type="InterPro" id="IPR005821">
    <property type="entry name" value="Ion_trans_dom"/>
</dbReference>
<name>A0A0T6AWK0_9SCAR</name>
<feature type="transmembrane region" description="Helical" evidence="9">
    <location>
        <begin position="101"/>
        <end position="122"/>
    </location>
</feature>
<dbReference type="FunFam" id="2.60.120.10:FF:000078">
    <property type="entry name" value="Cyclic nucleotide-gated channel"/>
    <property type="match status" value="1"/>
</dbReference>
<accession>A0A0T6AWK0</accession>
<keyword evidence="8" id="KW-0407">Ion channel</keyword>
<dbReference type="Pfam" id="PF00520">
    <property type="entry name" value="Ion_trans"/>
    <property type="match status" value="1"/>
</dbReference>
<dbReference type="CDD" id="cd00038">
    <property type="entry name" value="CAP_ED"/>
    <property type="match status" value="1"/>
</dbReference>
<evidence type="ECO:0000256" key="4">
    <source>
        <dbReference type="ARBA" id="ARBA00022989"/>
    </source>
</evidence>
<dbReference type="Gene3D" id="1.10.287.70">
    <property type="match status" value="1"/>
</dbReference>
<evidence type="ECO:0000256" key="6">
    <source>
        <dbReference type="ARBA" id="ARBA00023136"/>
    </source>
</evidence>
<keyword evidence="4 9" id="KW-1133">Transmembrane helix</keyword>
<feature type="domain" description="Cyclic nucleotide-binding" evidence="10">
    <location>
        <begin position="205"/>
        <end position="308"/>
    </location>
</feature>
<dbReference type="InterPro" id="IPR014710">
    <property type="entry name" value="RmlC-like_jellyroll"/>
</dbReference>
<dbReference type="PROSITE" id="PS00888">
    <property type="entry name" value="CNMP_BINDING_1"/>
    <property type="match status" value="1"/>
</dbReference>
<evidence type="ECO:0000256" key="3">
    <source>
        <dbReference type="ARBA" id="ARBA00022692"/>
    </source>
</evidence>
<keyword evidence="3 9" id="KW-0812">Transmembrane</keyword>
<evidence type="ECO:0000256" key="8">
    <source>
        <dbReference type="ARBA" id="ARBA00023303"/>
    </source>
</evidence>
<evidence type="ECO:0000313" key="12">
    <source>
        <dbReference type="Proteomes" id="UP000051574"/>
    </source>
</evidence>
<feature type="transmembrane region" description="Helical" evidence="9">
    <location>
        <begin position="38"/>
        <end position="55"/>
    </location>
</feature>
<dbReference type="GO" id="GO:0017071">
    <property type="term" value="C:intracellular cyclic nucleotide activated cation channel complex"/>
    <property type="evidence" value="ECO:0007669"/>
    <property type="project" value="TreeGrafter"/>
</dbReference>
<evidence type="ECO:0000256" key="7">
    <source>
        <dbReference type="ARBA" id="ARBA00023286"/>
    </source>
</evidence>
<gene>
    <name evidence="11" type="ORF">AMK59_7202</name>
</gene>
<reference evidence="11 12" key="1">
    <citation type="submission" date="2015-09" db="EMBL/GenBank/DDBJ databases">
        <title>Draft genome of the scarab beetle Oryctes borbonicus.</title>
        <authorList>
            <person name="Meyer J.M."/>
            <person name="Markov G.V."/>
            <person name="Baskaran P."/>
            <person name="Herrmann M."/>
            <person name="Sommer R.J."/>
            <person name="Roedelsperger C."/>
        </authorList>
    </citation>
    <scope>NUCLEOTIDE SEQUENCE [LARGE SCALE GENOMIC DNA]</scope>
    <source>
        <strain evidence="11">OB123</strain>
        <tissue evidence="11">Whole animal</tissue>
    </source>
</reference>
<evidence type="ECO:0000256" key="9">
    <source>
        <dbReference type="SAM" id="Phobius"/>
    </source>
</evidence>
<dbReference type="Gene3D" id="2.60.120.10">
    <property type="entry name" value="Jelly Rolls"/>
    <property type="match status" value="1"/>
</dbReference>
<keyword evidence="7" id="KW-1071">Ligand-gated ion channel</keyword>
<dbReference type="InterPro" id="IPR018490">
    <property type="entry name" value="cNMP-bd_dom_sf"/>
</dbReference>
<dbReference type="PROSITE" id="PS00889">
    <property type="entry name" value="CNMP_BINDING_2"/>
    <property type="match status" value="1"/>
</dbReference>
<dbReference type="AlphaFoldDB" id="A0A0T6AWK0"/>
<dbReference type="GO" id="GO:0005223">
    <property type="term" value="F:intracellularly cGMP-activated cation channel activity"/>
    <property type="evidence" value="ECO:0007669"/>
    <property type="project" value="TreeGrafter"/>
</dbReference>
<evidence type="ECO:0000259" key="10">
    <source>
        <dbReference type="PROSITE" id="PS50042"/>
    </source>
</evidence>
<sequence length="422" mass="48681">RILLRLPRLLKMHTFWDFFNLVDKLIASPHIIRITRTLLYMMYLIHLNACAYYAFSAWEGIGTNNFVYNGEGNAYIKCFYFATKTATSIGKNPKPTQEWEYLFMTFSWLMGVFVFALLIGQIRDIIATATRNQTEYRKLVDETLEYMRRLNLPQDMQRRVQLWFNYTWETQNTLDENTIMDCLPRKMKTDIAINVHIQTLSKVNLFADCDEALLRELVLQLKSVIYLPGDIICKRGDVGKEMYIVQSGKVQVLGKGENEVLATLCEGSVFGEISLLGIAGMNRRTADVRSYGYSNLFVLSKADLNAALAQYPEAQELLNKKAKLLMKKNAAIERKRNALIVINNPTPRPPHARLIETVLQVVPPDSKTNRLLRFGSRMRNNKKQNLEFKTRNSLPSESDIERYNESLDSSFETKVTVHRTMS</sequence>
<dbReference type="GO" id="GO:0030553">
    <property type="term" value="F:cGMP binding"/>
    <property type="evidence" value="ECO:0007669"/>
    <property type="project" value="TreeGrafter"/>
</dbReference>
<dbReference type="PROSITE" id="PS50042">
    <property type="entry name" value="CNMP_BINDING_3"/>
    <property type="match status" value="1"/>
</dbReference>
<evidence type="ECO:0000256" key="5">
    <source>
        <dbReference type="ARBA" id="ARBA00023065"/>
    </source>
</evidence>
<dbReference type="FunFam" id="1.10.287.630:FF:000001">
    <property type="entry name" value="Cyclic nucleotide-gated channel alpha 3"/>
    <property type="match status" value="1"/>
</dbReference>
<dbReference type="InterPro" id="IPR050866">
    <property type="entry name" value="CNG_cation_channel"/>
</dbReference>
<dbReference type="Pfam" id="PF00027">
    <property type="entry name" value="cNMP_binding"/>
    <property type="match status" value="1"/>
</dbReference>
<comment type="subcellular location">
    <subcellularLocation>
        <location evidence="1">Membrane</location>
        <topology evidence="1">Multi-pass membrane protein</topology>
    </subcellularLocation>
</comment>
<evidence type="ECO:0000256" key="1">
    <source>
        <dbReference type="ARBA" id="ARBA00004141"/>
    </source>
</evidence>
<protein>
    <submittedName>
        <fullName evidence="11">cNMP binding protein</fullName>
    </submittedName>
</protein>
<dbReference type="SUPFAM" id="SSF51206">
    <property type="entry name" value="cAMP-binding domain-like"/>
    <property type="match status" value="1"/>
</dbReference>
<dbReference type="InterPro" id="IPR000595">
    <property type="entry name" value="cNMP-bd_dom"/>
</dbReference>
<keyword evidence="6 9" id="KW-0472">Membrane</keyword>
<keyword evidence="2" id="KW-0813">Transport</keyword>